<sequence length="193" mass="21850">MAPDTKVPDGRTTPKQYPSAPLWRGITSNFIELISPANMLLDTKKSAAEADAYPNASCLTDLEVNRCKNEEVILKGNFGWVWSMWAGSPRVGNGAMHMNRCRNEEIIVKSNFGWAWSMWAGRLRYQFEVNWCRNKAVNFQGSMSRTDRQTPEMTTIFPRFLKSVGIMKSAKALPRYGSGRTTPKQYHSVYGGE</sequence>
<evidence type="ECO:0000313" key="2">
    <source>
        <dbReference type="Proteomes" id="UP000828390"/>
    </source>
</evidence>
<comment type="caution">
    <text evidence="1">The sequence shown here is derived from an EMBL/GenBank/DDBJ whole genome shotgun (WGS) entry which is preliminary data.</text>
</comment>
<evidence type="ECO:0000313" key="1">
    <source>
        <dbReference type="EMBL" id="KAH3717306.1"/>
    </source>
</evidence>
<name>A0A9D4HHU1_DREPO</name>
<organism evidence="1 2">
    <name type="scientific">Dreissena polymorpha</name>
    <name type="common">Zebra mussel</name>
    <name type="synonym">Mytilus polymorpha</name>
    <dbReference type="NCBI Taxonomy" id="45954"/>
    <lineage>
        <taxon>Eukaryota</taxon>
        <taxon>Metazoa</taxon>
        <taxon>Spiralia</taxon>
        <taxon>Lophotrochozoa</taxon>
        <taxon>Mollusca</taxon>
        <taxon>Bivalvia</taxon>
        <taxon>Autobranchia</taxon>
        <taxon>Heteroconchia</taxon>
        <taxon>Euheterodonta</taxon>
        <taxon>Imparidentia</taxon>
        <taxon>Neoheterodontei</taxon>
        <taxon>Myida</taxon>
        <taxon>Dreissenoidea</taxon>
        <taxon>Dreissenidae</taxon>
        <taxon>Dreissena</taxon>
    </lineage>
</organism>
<dbReference type="EMBL" id="JAIWYP010000013">
    <property type="protein sequence ID" value="KAH3717306.1"/>
    <property type="molecule type" value="Genomic_DNA"/>
</dbReference>
<dbReference type="AlphaFoldDB" id="A0A9D4HHU1"/>
<accession>A0A9D4HHU1</accession>
<protein>
    <submittedName>
        <fullName evidence="1">Uncharacterized protein</fullName>
    </submittedName>
</protein>
<keyword evidence="2" id="KW-1185">Reference proteome</keyword>
<reference evidence="1" key="1">
    <citation type="journal article" date="2019" name="bioRxiv">
        <title>The Genome of the Zebra Mussel, Dreissena polymorpha: A Resource for Invasive Species Research.</title>
        <authorList>
            <person name="McCartney M.A."/>
            <person name="Auch B."/>
            <person name="Kono T."/>
            <person name="Mallez S."/>
            <person name="Zhang Y."/>
            <person name="Obille A."/>
            <person name="Becker A."/>
            <person name="Abrahante J.E."/>
            <person name="Garbe J."/>
            <person name="Badalamenti J.P."/>
            <person name="Herman A."/>
            <person name="Mangelson H."/>
            <person name="Liachko I."/>
            <person name="Sullivan S."/>
            <person name="Sone E.D."/>
            <person name="Koren S."/>
            <person name="Silverstein K.A.T."/>
            <person name="Beckman K.B."/>
            <person name="Gohl D.M."/>
        </authorList>
    </citation>
    <scope>NUCLEOTIDE SEQUENCE</scope>
    <source>
        <strain evidence="1">Duluth1</strain>
        <tissue evidence="1">Whole animal</tissue>
    </source>
</reference>
<dbReference type="Proteomes" id="UP000828390">
    <property type="component" value="Unassembled WGS sequence"/>
</dbReference>
<proteinExistence type="predicted"/>
<gene>
    <name evidence="1" type="ORF">DPMN_060089</name>
</gene>
<reference evidence="1" key="2">
    <citation type="submission" date="2020-11" db="EMBL/GenBank/DDBJ databases">
        <authorList>
            <person name="McCartney M.A."/>
            <person name="Auch B."/>
            <person name="Kono T."/>
            <person name="Mallez S."/>
            <person name="Becker A."/>
            <person name="Gohl D.M."/>
            <person name="Silverstein K.A.T."/>
            <person name="Koren S."/>
            <person name="Bechman K.B."/>
            <person name="Herman A."/>
            <person name="Abrahante J.E."/>
            <person name="Garbe J."/>
        </authorList>
    </citation>
    <scope>NUCLEOTIDE SEQUENCE</scope>
    <source>
        <strain evidence="1">Duluth1</strain>
        <tissue evidence="1">Whole animal</tissue>
    </source>
</reference>